<dbReference type="EMBL" id="FOVJ01000001">
    <property type="protein sequence ID" value="SFN39312.1"/>
    <property type="molecule type" value="Genomic_DNA"/>
</dbReference>
<dbReference type="AlphaFoldDB" id="A0A1I4YMM3"/>
<reference evidence="2" key="1">
    <citation type="submission" date="2016-10" db="EMBL/GenBank/DDBJ databases">
        <authorList>
            <person name="Varghese N."/>
        </authorList>
    </citation>
    <scope>NUCLEOTIDE SEQUENCE [LARGE SCALE GENOMIC DNA]</scope>
    <source>
        <strain evidence="2">Nsp8</strain>
    </source>
</reference>
<keyword evidence="2" id="KW-1185">Reference proteome</keyword>
<name>A0A1I4YMM3_9PROT</name>
<evidence type="ECO:0008006" key="3">
    <source>
        <dbReference type="Google" id="ProtNLM"/>
    </source>
</evidence>
<protein>
    <recommendedName>
        <fullName evidence="3">Carboxypeptidase regulatory-like domain-containing protein</fullName>
    </recommendedName>
</protein>
<gene>
    <name evidence="1" type="ORF">SAMN05216386_0782</name>
</gene>
<organism evidence="1 2">
    <name type="scientific">Nitrosospira briensis</name>
    <dbReference type="NCBI Taxonomy" id="35799"/>
    <lineage>
        <taxon>Bacteria</taxon>
        <taxon>Pseudomonadati</taxon>
        <taxon>Pseudomonadota</taxon>
        <taxon>Betaproteobacteria</taxon>
        <taxon>Nitrosomonadales</taxon>
        <taxon>Nitrosomonadaceae</taxon>
        <taxon>Nitrosospira</taxon>
    </lineage>
</organism>
<accession>A0A1I4YMM3</accession>
<dbReference type="Proteomes" id="UP000183107">
    <property type="component" value="Unassembled WGS sequence"/>
</dbReference>
<evidence type="ECO:0000313" key="2">
    <source>
        <dbReference type="Proteomes" id="UP000183107"/>
    </source>
</evidence>
<sequence>MPGQPSREAAVKKPGIAAEPPALCKIDAFKGLTLMKTHTQLISILAAAVVFSFSSFSISSFAETDSSRHNPSLPAVQTQGDTEFLTGGIGKDESDAILQEGKAWPLMLELAQAADPRAQYISDVQITVKDKSGNTVLDTSAEGPYILIKLPPGKYSLDAVYESVKLHRHLDIREGSHKKITLLWPAVK</sequence>
<evidence type="ECO:0000313" key="1">
    <source>
        <dbReference type="EMBL" id="SFN39312.1"/>
    </source>
</evidence>
<proteinExistence type="predicted"/>